<organism evidence="1">
    <name type="scientific">Arundo donax</name>
    <name type="common">Giant reed</name>
    <name type="synonym">Donax arundinaceus</name>
    <dbReference type="NCBI Taxonomy" id="35708"/>
    <lineage>
        <taxon>Eukaryota</taxon>
        <taxon>Viridiplantae</taxon>
        <taxon>Streptophyta</taxon>
        <taxon>Embryophyta</taxon>
        <taxon>Tracheophyta</taxon>
        <taxon>Spermatophyta</taxon>
        <taxon>Magnoliopsida</taxon>
        <taxon>Liliopsida</taxon>
        <taxon>Poales</taxon>
        <taxon>Poaceae</taxon>
        <taxon>PACMAD clade</taxon>
        <taxon>Arundinoideae</taxon>
        <taxon>Arundineae</taxon>
        <taxon>Arundo</taxon>
    </lineage>
</organism>
<reference evidence="1" key="2">
    <citation type="journal article" date="2015" name="Data Brief">
        <title>Shoot transcriptome of the giant reed, Arundo donax.</title>
        <authorList>
            <person name="Barrero R.A."/>
            <person name="Guerrero F.D."/>
            <person name="Moolhuijzen P."/>
            <person name="Goolsby J.A."/>
            <person name="Tidwell J."/>
            <person name="Bellgard S.E."/>
            <person name="Bellgard M.I."/>
        </authorList>
    </citation>
    <scope>NUCLEOTIDE SEQUENCE</scope>
    <source>
        <tissue evidence="1">Shoot tissue taken approximately 20 cm above the soil surface</tissue>
    </source>
</reference>
<dbReference type="AlphaFoldDB" id="A0A0A9U328"/>
<dbReference type="EMBL" id="GBRH01280539">
    <property type="protein sequence ID" value="JAD17356.1"/>
    <property type="molecule type" value="Transcribed_RNA"/>
</dbReference>
<proteinExistence type="predicted"/>
<accession>A0A0A9U328</accession>
<evidence type="ECO:0000313" key="1">
    <source>
        <dbReference type="EMBL" id="JAD17356.1"/>
    </source>
</evidence>
<protein>
    <submittedName>
        <fullName evidence="1">Uncharacterized protein</fullName>
    </submittedName>
</protein>
<reference evidence="1" key="1">
    <citation type="submission" date="2014-09" db="EMBL/GenBank/DDBJ databases">
        <authorList>
            <person name="Magalhaes I.L.F."/>
            <person name="Oliveira U."/>
            <person name="Santos F.R."/>
            <person name="Vidigal T.H.D.A."/>
            <person name="Brescovit A.D."/>
            <person name="Santos A.J."/>
        </authorList>
    </citation>
    <scope>NUCLEOTIDE SEQUENCE</scope>
    <source>
        <tissue evidence="1">Shoot tissue taken approximately 20 cm above the soil surface</tissue>
    </source>
</reference>
<sequence length="22" mass="2682">MSINFLILHGKRTIRDNRKRVN</sequence>
<name>A0A0A9U328_ARUDO</name>